<gene>
    <name evidence="7" type="primary">LOC101855194</name>
</gene>
<feature type="domain" description="PH" evidence="5">
    <location>
        <begin position="1"/>
        <end position="93"/>
    </location>
</feature>
<sequence length="579" mass="62897">MEGVLWKWTNYLSGWQPRWFILDNGVLSYYKSQEDVNNGCKGSIKMTVCDIVVHPADMTRLDLIIPGEQHYYVKASTPQDRQSWLIALGSSKASFSETSAARKDADAMPDLVRTKKSELRLYCDLLMQQVHSVKEAAKVTDGKVDTEKLTESTSLIGATCDTFITTLEDCMKLLANTPMFESPHQHVRDAAIPPSPTRANAQRLPGTRSTITRPIPSEKMSRGRQTTSNGSPDGIKVHSSSSFNGIPVNKDTPPLSPLPVGVQQSSQNSSPSPSSSSAMTSKGSSAPLPVGVTATNATPTKSSEAPLSSEVLSSSSVVNGLSAPPEKSGELTVGDGQGLASPSVLSAAASSEDLAGEDFKDAIDGTISTFFSTMPSNFSHIDTSQASGILVNPFLDACRNLALIFDKLNGTAFAPVKMDFTGNIRKINQKYSSDPETFTTLQSMVLQEVQAQQHTHSNSATSALLWLKRSLEFIREFLRECSSGSTDLSVCASNAYSRTLKNYHGWVVRGVFAVAVKAIPYREDFITHLAADESVDVTSRQFEHVLMSDIEEFVSHLDRVLCVISDFYIEHNLDSKDTV</sequence>
<dbReference type="SMART" id="SM00233">
    <property type="entry name" value="PH"/>
    <property type="match status" value="1"/>
</dbReference>
<comment type="subcellular location">
    <subcellularLocation>
        <location evidence="1">Golgi apparatus</location>
        <location evidence="1">trans-Golgi network membrane</location>
    </subcellularLocation>
</comment>
<dbReference type="Pfam" id="PF00169">
    <property type="entry name" value="PH"/>
    <property type="match status" value="1"/>
</dbReference>
<evidence type="ECO:0000256" key="2">
    <source>
        <dbReference type="ARBA" id="ARBA00016588"/>
    </source>
</evidence>
<dbReference type="Pfam" id="PF08718">
    <property type="entry name" value="GLTP"/>
    <property type="match status" value="1"/>
</dbReference>
<dbReference type="InterPro" id="IPR001849">
    <property type="entry name" value="PH_domain"/>
</dbReference>
<evidence type="ECO:0000256" key="3">
    <source>
        <dbReference type="ARBA" id="ARBA00022448"/>
    </source>
</evidence>
<evidence type="ECO:0000313" key="7">
    <source>
        <dbReference type="RefSeq" id="XP_005100346.1"/>
    </source>
</evidence>
<proteinExistence type="predicted"/>
<dbReference type="PANTHER" id="PTHR10219">
    <property type="entry name" value="GLYCOLIPID TRANSFER PROTEIN-RELATED"/>
    <property type="match status" value="1"/>
</dbReference>
<keyword evidence="6" id="KW-1185">Reference proteome</keyword>
<dbReference type="PANTHER" id="PTHR10219:SF25">
    <property type="entry name" value="PLECKSTRIN HOMOLOGY DOMAIN-CONTAINING FAMILY A MEMBER 8"/>
    <property type="match status" value="1"/>
</dbReference>
<dbReference type="GeneID" id="101855194"/>
<evidence type="ECO:0000256" key="4">
    <source>
        <dbReference type="SAM" id="MobiDB-lite"/>
    </source>
</evidence>
<dbReference type="RefSeq" id="XP_005100346.1">
    <property type="nucleotide sequence ID" value="XM_005100289.3"/>
</dbReference>
<dbReference type="InterPro" id="IPR011993">
    <property type="entry name" value="PH-like_dom_sf"/>
</dbReference>
<dbReference type="SUPFAM" id="SSF110004">
    <property type="entry name" value="Glycolipid transfer protein, GLTP"/>
    <property type="match status" value="1"/>
</dbReference>
<protein>
    <recommendedName>
        <fullName evidence="2">Pleckstrin homology domain-containing family A member 8</fullName>
    </recommendedName>
</protein>
<keyword evidence="3" id="KW-0813">Transport</keyword>
<reference evidence="7" key="1">
    <citation type="submission" date="2025-08" db="UniProtKB">
        <authorList>
            <consortium name="RefSeq"/>
        </authorList>
    </citation>
    <scope>IDENTIFICATION</scope>
</reference>
<feature type="region of interest" description="Disordered" evidence="4">
    <location>
        <begin position="184"/>
        <end position="337"/>
    </location>
</feature>
<dbReference type="InterPro" id="IPR014830">
    <property type="entry name" value="Glycolipid_transfer_prot_dom"/>
</dbReference>
<dbReference type="Gene3D" id="2.30.29.30">
    <property type="entry name" value="Pleckstrin-homology domain (PH domain)/Phosphotyrosine-binding domain (PTB)"/>
    <property type="match status" value="1"/>
</dbReference>
<dbReference type="SUPFAM" id="SSF50729">
    <property type="entry name" value="PH domain-like"/>
    <property type="match status" value="1"/>
</dbReference>
<organism evidence="6 7">
    <name type="scientific">Aplysia californica</name>
    <name type="common">California sea hare</name>
    <dbReference type="NCBI Taxonomy" id="6500"/>
    <lineage>
        <taxon>Eukaryota</taxon>
        <taxon>Metazoa</taxon>
        <taxon>Spiralia</taxon>
        <taxon>Lophotrochozoa</taxon>
        <taxon>Mollusca</taxon>
        <taxon>Gastropoda</taxon>
        <taxon>Heterobranchia</taxon>
        <taxon>Euthyneura</taxon>
        <taxon>Tectipleura</taxon>
        <taxon>Aplysiida</taxon>
        <taxon>Aplysioidea</taxon>
        <taxon>Aplysiidae</taxon>
        <taxon>Aplysia</taxon>
    </lineage>
</organism>
<feature type="compositionally biased region" description="Low complexity" evidence="4">
    <location>
        <begin position="302"/>
        <end position="324"/>
    </location>
</feature>
<dbReference type="InterPro" id="IPR036497">
    <property type="entry name" value="GLTP_sf"/>
</dbReference>
<accession>A0ABM0JS91</accession>
<evidence type="ECO:0000313" key="6">
    <source>
        <dbReference type="Proteomes" id="UP000694888"/>
    </source>
</evidence>
<evidence type="ECO:0000256" key="1">
    <source>
        <dbReference type="ARBA" id="ARBA00004198"/>
    </source>
</evidence>
<dbReference type="CDD" id="cd01247">
    <property type="entry name" value="PH_FAPP1_FAPP2"/>
    <property type="match status" value="1"/>
</dbReference>
<feature type="compositionally biased region" description="Low complexity" evidence="4">
    <location>
        <begin position="265"/>
        <end position="285"/>
    </location>
</feature>
<evidence type="ECO:0000259" key="5">
    <source>
        <dbReference type="PROSITE" id="PS50003"/>
    </source>
</evidence>
<dbReference type="Proteomes" id="UP000694888">
    <property type="component" value="Unplaced"/>
</dbReference>
<dbReference type="Gene3D" id="1.10.3520.10">
    <property type="entry name" value="Glycolipid transfer protein"/>
    <property type="match status" value="1"/>
</dbReference>
<dbReference type="PROSITE" id="PS50003">
    <property type="entry name" value="PH_DOMAIN"/>
    <property type="match status" value="1"/>
</dbReference>
<name>A0ABM0JS91_APLCA</name>